<organism evidence="1 2">
    <name type="scientific">Cordylochernes scorpioides</name>
    <dbReference type="NCBI Taxonomy" id="51811"/>
    <lineage>
        <taxon>Eukaryota</taxon>
        <taxon>Metazoa</taxon>
        <taxon>Ecdysozoa</taxon>
        <taxon>Arthropoda</taxon>
        <taxon>Chelicerata</taxon>
        <taxon>Arachnida</taxon>
        <taxon>Pseudoscorpiones</taxon>
        <taxon>Cheliferoidea</taxon>
        <taxon>Chernetidae</taxon>
        <taxon>Cordylochernes</taxon>
    </lineage>
</organism>
<evidence type="ECO:0000313" key="1">
    <source>
        <dbReference type="EMBL" id="UYV84275.1"/>
    </source>
</evidence>
<reference evidence="1 2" key="1">
    <citation type="submission" date="2022-03" db="EMBL/GenBank/DDBJ databases">
        <title>A chromosomal length assembly of Cordylochernes scorpioides.</title>
        <authorList>
            <person name="Zeh D."/>
            <person name="Zeh J."/>
        </authorList>
    </citation>
    <scope>NUCLEOTIDE SEQUENCE [LARGE SCALE GENOMIC DNA]</scope>
    <source>
        <strain evidence="1">IN4F17</strain>
        <tissue evidence="1">Whole Body</tissue>
    </source>
</reference>
<protein>
    <submittedName>
        <fullName evidence="1">Uncharacterized protein</fullName>
    </submittedName>
</protein>
<sequence>MKKGVLIFIDLRKASAILFNTDDSVRERSAPKRYCCEVHGQFGIKLKISSRSDDPCSHKQGWWL</sequence>
<dbReference type="Proteomes" id="UP001235939">
    <property type="component" value="Chromosome X"/>
</dbReference>
<evidence type="ECO:0000313" key="2">
    <source>
        <dbReference type="Proteomes" id="UP001235939"/>
    </source>
</evidence>
<name>A0ABY6LWY5_9ARAC</name>
<accession>A0ABY6LWY5</accession>
<dbReference type="EMBL" id="CP092886">
    <property type="protein sequence ID" value="UYV84275.1"/>
    <property type="molecule type" value="Genomic_DNA"/>
</dbReference>
<keyword evidence="2" id="KW-1185">Reference proteome</keyword>
<gene>
    <name evidence="1" type="ORF">LAZ67_X001729</name>
</gene>
<proteinExistence type="predicted"/>